<dbReference type="GO" id="GO:0016020">
    <property type="term" value="C:membrane"/>
    <property type="evidence" value="ECO:0007669"/>
    <property type="project" value="UniProtKB-SubCell"/>
</dbReference>
<organism evidence="7">
    <name type="scientific">hydrothermal vent metagenome</name>
    <dbReference type="NCBI Taxonomy" id="652676"/>
    <lineage>
        <taxon>unclassified sequences</taxon>
        <taxon>metagenomes</taxon>
        <taxon>ecological metagenomes</taxon>
    </lineage>
</organism>
<dbReference type="AlphaFoldDB" id="A0A3B1CCC8"/>
<protein>
    <recommendedName>
        <fullName evidence="6">O-antigen ligase-related domain-containing protein</fullName>
    </recommendedName>
</protein>
<feature type="transmembrane region" description="Helical" evidence="5">
    <location>
        <begin position="81"/>
        <end position="102"/>
    </location>
</feature>
<evidence type="ECO:0000256" key="3">
    <source>
        <dbReference type="ARBA" id="ARBA00022989"/>
    </source>
</evidence>
<feature type="transmembrane region" description="Helical" evidence="5">
    <location>
        <begin position="35"/>
        <end position="51"/>
    </location>
</feature>
<feature type="transmembrane region" description="Helical" evidence="5">
    <location>
        <begin position="57"/>
        <end position="74"/>
    </location>
</feature>
<evidence type="ECO:0000256" key="2">
    <source>
        <dbReference type="ARBA" id="ARBA00022692"/>
    </source>
</evidence>
<dbReference type="Pfam" id="PF04932">
    <property type="entry name" value="Wzy_C"/>
    <property type="match status" value="1"/>
</dbReference>
<keyword evidence="2 5" id="KW-0812">Transmembrane</keyword>
<keyword evidence="4 5" id="KW-0472">Membrane</keyword>
<accession>A0A3B1CCC8</accession>
<feature type="transmembrane region" description="Helical" evidence="5">
    <location>
        <begin position="6"/>
        <end position="28"/>
    </location>
</feature>
<evidence type="ECO:0000259" key="6">
    <source>
        <dbReference type="Pfam" id="PF04932"/>
    </source>
</evidence>
<evidence type="ECO:0000256" key="4">
    <source>
        <dbReference type="ARBA" id="ARBA00023136"/>
    </source>
</evidence>
<evidence type="ECO:0000313" key="7">
    <source>
        <dbReference type="EMBL" id="VAX16325.1"/>
    </source>
</evidence>
<comment type="subcellular location">
    <subcellularLocation>
        <location evidence="1">Membrane</location>
        <topology evidence="1">Multi-pass membrane protein</topology>
    </subcellularLocation>
</comment>
<dbReference type="InterPro" id="IPR051533">
    <property type="entry name" value="WaaL-like"/>
</dbReference>
<dbReference type="EMBL" id="UOGE01000006">
    <property type="protein sequence ID" value="VAX16325.1"/>
    <property type="molecule type" value="Genomic_DNA"/>
</dbReference>
<dbReference type="InterPro" id="IPR007016">
    <property type="entry name" value="O-antigen_ligase-rel_domated"/>
</dbReference>
<proteinExistence type="predicted"/>
<dbReference type="PANTHER" id="PTHR37422:SF17">
    <property type="entry name" value="O-ANTIGEN LIGASE"/>
    <property type="match status" value="1"/>
</dbReference>
<dbReference type="PANTHER" id="PTHR37422">
    <property type="entry name" value="TEICHURONIC ACID BIOSYNTHESIS PROTEIN TUAE"/>
    <property type="match status" value="1"/>
</dbReference>
<gene>
    <name evidence="7" type="ORF">MNBD_NITROSPINAE02-573</name>
</gene>
<feature type="domain" description="O-antigen ligase-related" evidence="6">
    <location>
        <begin position="42"/>
        <end position="198"/>
    </location>
</feature>
<sequence>SEGYYSGALVIARMGLLFGFLASAGFFVARGPGRYVYLLGPVLGLISIILAEARGALLIVPVLTLLFLLFVIFAQEQKHRWRIVLSIAIVGSGIAALTFTMIGGTRLMSTFTAVSDVLSSGKALDAPIQQRLDFYSAGWTLFVHSPWLGYGWADIPKMAFTILDAKDYNGAYSLSFFDFHNDFLNFAVAAGVVGIGVLVAFFAAPIVGAWTSQRDSLFAPRLFAVSTIVIIFVLSGLTDISLGFDRYTAAYTMMSAIILGVLRDKPIYAKGYFL</sequence>
<evidence type="ECO:0000256" key="1">
    <source>
        <dbReference type="ARBA" id="ARBA00004141"/>
    </source>
</evidence>
<name>A0A3B1CCC8_9ZZZZ</name>
<feature type="transmembrane region" description="Helical" evidence="5">
    <location>
        <begin position="183"/>
        <end position="206"/>
    </location>
</feature>
<feature type="non-terminal residue" evidence="7">
    <location>
        <position position="1"/>
    </location>
</feature>
<reference evidence="7" key="1">
    <citation type="submission" date="2018-06" db="EMBL/GenBank/DDBJ databases">
        <authorList>
            <person name="Zhirakovskaya E."/>
        </authorList>
    </citation>
    <scope>NUCLEOTIDE SEQUENCE</scope>
</reference>
<feature type="transmembrane region" description="Helical" evidence="5">
    <location>
        <begin position="218"/>
        <end position="238"/>
    </location>
</feature>
<keyword evidence="3 5" id="KW-1133">Transmembrane helix</keyword>
<evidence type="ECO:0000256" key="5">
    <source>
        <dbReference type="SAM" id="Phobius"/>
    </source>
</evidence>